<dbReference type="PANTHER" id="PTHR11067">
    <property type="entry name" value="INOSINE TRIPHOSPHATE PYROPHOSPHATASE/HAM1 PROTEIN"/>
    <property type="match status" value="1"/>
</dbReference>
<dbReference type="Proteomes" id="UP000028194">
    <property type="component" value="Chromosome"/>
</dbReference>
<dbReference type="SUPFAM" id="SSF52972">
    <property type="entry name" value="ITPase-like"/>
    <property type="match status" value="1"/>
</dbReference>
<proteinExistence type="inferred from homology"/>
<reference evidence="4 5" key="1">
    <citation type="journal article" date="2014" name="PLoS ONE">
        <title>Genome Sequence of Candidatus Nitrososphaera evergladensis from Group I.1b Enriched from Everglades Soil Reveals Novel Genomic Features of the Ammonia-Oxidizing Archaea.</title>
        <authorList>
            <person name="Zhalnina K.V."/>
            <person name="Dias R."/>
            <person name="Leonard M.T."/>
            <person name="Dorr de Quadros P."/>
            <person name="Camargo F.A."/>
            <person name="Drew J.C."/>
            <person name="Farmerie W.G."/>
            <person name="Daroub S.H."/>
            <person name="Triplett E.W."/>
        </authorList>
    </citation>
    <scope>NUCLEOTIDE SEQUENCE [LARGE SCALE GENOMIC DNA]</scope>
    <source>
        <strain evidence="4 5">SR1</strain>
    </source>
</reference>
<accession>A0A075MVZ8</accession>
<dbReference type="EMBL" id="CP007174">
    <property type="protein sequence ID" value="AIF84797.1"/>
    <property type="molecule type" value="Genomic_DNA"/>
</dbReference>
<dbReference type="RefSeq" id="WP_226987000.1">
    <property type="nucleotide sequence ID" value="NZ_CP007174.1"/>
</dbReference>
<evidence type="ECO:0000256" key="3">
    <source>
        <dbReference type="RuleBase" id="RU003781"/>
    </source>
</evidence>
<dbReference type="EC" id="3.6.1.19" evidence="4"/>
<dbReference type="NCBIfam" id="NF011396">
    <property type="entry name" value="PRK14821.1"/>
    <property type="match status" value="1"/>
</dbReference>
<dbReference type="NCBIfam" id="TIGR00042">
    <property type="entry name" value="RdgB/HAM1 family non-canonical purine NTP pyrophosphatase"/>
    <property type="match status" value="1"/>
</dbReference>
<evidence type="ECO:0000256" key="1">
    <source>
        <dbReference type="ARBA" id="ARBA00008023"/>
    </source>
</evidence>
<dbReference type="GO" id="GO:0009143">
    <property type="term" value="P:nucleoside triphosphate catabolic process"/>
    <property type="evidence" value="ECO:0007669"/>
    <property type="project" value="InterPro"/>
</dbReference>
<gene>
    <name evidence="4" type="ORF">NTE_02756</name>
</gene>
<dbReference type="GeneID" id="41598445"/>
<dbReference type="CDD" id="cd00515">
    <property type="entry name" value="HAM1"/>
    <property type="match status" value="1"/>
</dbReference>
<keyword evidence="5" id="KW-1185">Reference proteome</keyword>
<dbReference type="PANTHER" id="PTHR11067:SF9">
    <property type="entry name" value="INOSINE TRIPHOSPHATE PYROPHOSPHATASE"/>
    <property type="match status" value="1"/>
</dbReference>
<dbReference type="Gene3D" id="3.90.950.10">
    <property type="match status" value="1"/>
</dbReference>
<protein>
    <submittedName>
        <fullName evidence="4">DITPase</fullName>
        <ecNumber evidence="4">3.6.1.19</ecNumber>
    </submittedName>
</protein>
<dbReference type="InterPro" id="IPR002637">
    <property type="entry name" value="RdgB/HAM1"/>
</dbReference>
<evidence type="ECO:0000313" key="4">
    <source>
        <dbReference type="EMBL" id="AIF84797.1"/>
    </source>
</evidence>
<dbReference type="KEGG" id="nev:NTE_02756"/>
<organism evidence="4 5">
    <name type="scientific">Candidatus Nitrososphaera evergladensis SR1</name>
    <dbReference type="NCBI Taxonomy" id="1459636"/>
    <lineage>
        <taxon>Archaea</taxon>
        <taxon>Nitrososphaerota</taxon>
        <taxon>Nitrososphaeria</taxon>
        <taxon>Nitrososphaerales</taxon>
        <taxon>Nitrososphaeraceae</taxon>
        <taxon>Nitrososphaera</taxon>
    </lineage>
</organism>
<dbReference type="HOGENOM" id="CLU_082080_1_0_2"/>
<comment type="similarity">
    <text evidence="1 3">Belongs to the HAM1 NTPase family.</text>
</comment>
<evidence type="ECO:0000256" key="2">
    <source>
        <dbReference type="ARBA" id="ARBA00022801"/>
    </source>
</evidence>
<dbReference type="eggNOG" id="arCOG04184">
    <property type="taxonomic scope" value="Archaea"/>
</dbReference>
<dbReference type="InterPro" id="IPR029001">
    <property type="entry name" value="ITPase-like_fam"/>
</dbReference>
<dbReference type="AlphaFoldDB" id="A0A075MVZ8"/>
<name>A0A075MVZ8_9ARCH</name>
<dbReference type="GO" id="GO:0047429">
    <property type="term" value="F:nucleoside triphosphate diphosphatase activity"/>
    <property type="evidence" value="ECO:0007669"/>
    <property type="project" value="InterPro"/>
</dbReference>
<dbReference type="GO" id="GO:0005737">
    <property type="term" value="C:cytoplasm"/>
    <property type="evidence" value="ECO:0007669"/>
    <property type="project" value="TreeGrafter"/>
</dbReference>
<sequence length="190" mass="21146">MQPATAIVTFASTNQNKFREVESILAMRGIQASFAKIELVEIQSDSLEEIAREKAKSAYARVQKPVIVEDDGLFVDALGGFPGQYSSYVFKTIGNAGVLKLLEGKQDRLASFRSLVAFFDGNNLQLFEGKVQGRISEKITEGGWGYDPIFAPEGADVTFAELADKKNDYSHRKKALEKFAEWQLLIQNRT</sequence>
<dbReference type="Pfam" id="PF01725">
    <property type="entry name" value="Ham1p_like"/>
    <property type="match status" value="1"/>
</dbReference>
<evidence type="ECO:0000313" key="5">
    <source>
        <dbReference type="Proteomes" id="UP000028194"/>
    </source>
</evidence>
<dbReference type="STRING" id="1459636.NTE_02756"/>
<keyword evidence="2 3" id="KW-0378">Hydrolase</keyword>